<name>X1E1W6_9ZZZZ</name>
<feature type="non-terminal residue" evidence="1">
    <location>
        <position position="1"/>
    </location>
</feature>
<evidence type="ECO:0000313" key="1">
    <source>
        <dbReference type="EMBL" id="GAH11164.1"/>
    </source>
</evidence>
<comment type="caution">
    <text evidence="1">The sequence shown here is derived from an EMBL/GenBank/DDBJ whole genome shotgun (WGS) entry which is preliminary data.</text>
</comment>
<gene>
    <name evidence="1" type="ORF">S01H4_64516</name>
</gene>
<sequence>NLLLIETPINDVINPNIKTINTISMDFQAFILQEMAIPIIKRIRPQRINISTLERIIYRRFELSCLPL</sequence>
<accession>X1E1W6</accession>
<reference evidence="1" key="1">
    <citation type="journal article" date="2014" name="Front. Microbiol.">
        <title>High frequency of phylogenetically diverse reductive dehalogenase-homologous genes in deep subseafloor sedimentary metagenomes.</title>
        <authorList>
            <person name="Kawai M."/>
            <person name="Futagami T."/>
            <person name="Toyoda A."/>
            <person name="Takaki Y."/>
            <person name="Nishi S."/>
            <person name="Hori S."/>
            <person name="Arai W."/>
            <person name="Tsubouchi T."/>
            <person name="Morono Y."/>
            <person name="Uchiyama I."/>
            <person name="Ito T."/>
            <person name="Fujiyama A."/>
            <person name="Inagaki F."/>
            <person name="Takami H."/>
        </authorList>
    </citation>
    <scope>NUCLEOTIDE SEQUENCE</scope>
    <source>
        <strain evidence="1">Expedition CK06-06</strain>
    </source>
</reference>
<proteinExistence type="predicted"/>
<protein>
    <submittedName>
        <fullName evidence="1">Uncharacterized protein</fullName>
    </submittedName>
</protein>
<dbReference type="AlphaFoldDB" id="X1E1W6"/>
<organism evidence="1">
    <name type="scientific">marine sediment metagenome</name>
    <dbReference type="NCBI Taxonomy" id="412755"/>
    <lineage>
        <taxon>unclassified sequences</taxon>
        <taxon>metagenomes</taxon>
        <taxon>ecological metagenomes</taxon>
    </lineage>
</organism>
<dbReference type="EMBL" id="BART01039154">
    <property type="protein sequence ID" value="GAH11164.1"/>
    <property type="molecule type" value="Genomic_DNA"/>
</dbReference>